<reference evidence="1 2" key="2">
    <citation type="journal article" date="2022" name="Mol. Ecol. Resour.">
        <title>The genomes of chicory, endive, great burdock and yacon provide insights into Asteraceae paleo-polyploidization history and plant inulin production.</title>
        <authorList>
            <person name="Fan W."/>
            <person name="Wang S."/>
            <person name="Wang H."/>
            <person name="Wang A."/>
            <person name="Jiang F."/>
            <person name="Liu H."/>
            <person name="Zhao H."/>
            <person name="Xu D."/>
            <person name="Zhang Y."/>
        </authorList>
    </citation>
    <scope>NUCLEOTIDE SEQUENCE [LARGE SCALE GENOMIC DNA]</scope>
    <source>
        <strain evidence="2">cv. Yunnan</strain>
        <tissue evidence="1">Leaves</tissue>
    </source>
</reference>
<keyword evidence="2" id="KW-1185">Reference proteome</keyword>
<reference evidence="2" key="1">
    <citation type="journal article" date="2022" name="Mol. Ecol. Resour.">
        <title>The genomes of chicory, endive, great burdock and yacon provide insights into Asteraceae palaeo-polyploidization history and plant inulin production.</title>
        <authorList>
            <person name="Fan W."/>
            <person name="Wang S."/>
            <person name="Wang H."/>
            <person name="Wang A."/>
            <person name="Jiang F."/>
            <person name="Liu H."/>
            <person name="Zhao H."/>
            <person name="Xu D."/>
            <person name="Zhang Y."/>
        </authorList>
    </citation>
    <scope>NUCLEOTIDE SEQUENCE [LARGE SCALE GENOMIC DNA]</scope>
    <source>
        <strain evidence="2">cv. Yunnan</strain>
    </source>
</reference>
<accession>A0ACB9E729</accession>
<evidence type="ECO:0000313" key="1">
    <source>
        <dbReference type="EMBL" id="KAI3754287.1"/>
    </source>
</evidence>
<gene>
    <name evidence="1" type="ORF">L1987_54068</name>
</gene>
<evidence type="ECO:0000313" key="2">
    <source>
        <dbReference type="Proteomes" id="UP001056120"/>
    </source>
</evidence>
<organism evidence="1 2">
    <name type="scientific">Smallanthus sonchifolius</name>
    <dbReference type="NCBI Taxonomy" id="185202"/>
    <lineage>
        <taxon>Eukaryota</taxon>
        <taxon>Viridiplantae</taxon>
        <taxon>Streptophyta</taxon>
        <taxon>Embryophyta</taxon>
        <taxon>Tracheophyta</taxon>
        <taxon>Spermatophyta</taxon>
        <taxon>Magnoliopsida</taxon>
        <taxon>eudicotyledons</taxon>
        <taxon>Gunneridae</taxon>
        <taxon>Pentapetalae</taxon>
        <taxon>asterids</taxon>
        <taxon>campanulids</taxon>
        <taxon>Asterales</taxon>
        <taxon>Asteraceae</taxon>
        <taxon>Asteroideae</taxon>
        <taxon>Heliantheae alliance</taxon>
        <taxon>Millerieae</taxon>
        <taxon>Smallanthus</taxon>
    </lineage>
</organism>
<dbReference type="Proteomes" id="UP001056120">
    <property type="component" value="Linkage Group LG18"/>
</dbReference>
<name>A0ACB9E729_9ASTR</name>
<sequence>MAENVMKSRERGSMLDINLFREEKGGNLEILEACNQSEKGISYKQRGLSGKSHAADGNRRTRPRELVSRAVAAPEVNAETQSNLDTELLQCKK</sequence>
<protein>
    <submittedName>
        <fullName evidence="1">Uncharacterized protein</fullName>
    </submittedName>
</protein>
<dbReference type="EMBL" id="CM042035">
    <property type="protein sequence ID" value="KAI3754287.1"/>
    <property type="molecule type" value="Genomic_DNA"/>
</dbReference>
<comment type="caution">
    <text evidence="1">The sequence shown here is derived from an EMBL/GenBank/DDBJ whole genome shotgun (WGS) entry which is preliminary data.</text>
</comment>
<proteinExistence type="predicted"/>